<dbReference type="SUPFAM" id="SSF51735">
    <property type="entry name" value="NAD(P)-binding Rossmann-fold domains"/>
    <property type="match status" value="1"/>
</dbReference>
<dbReference type="Proteomes" id="UP000824998">
    <property type="component" value="Unassembled WGS sequence"/>
</dbReference>
<dbReference type="EMBL" id="MU251422">
    <property type="protein sequence ID" value="KAG9235809.1"/>
    <property type="molecule type" value="Genomic_DNA"/>
</dbReference>
<organism evidence="1 2">
    <name type="scientific">Amylocarpus encephaloides</name>
    <dbReference type="NCBI Taxonomy" id="45428"/>
    <lineage>
        <taxon>Eukaryota</taxon>
        <taxon>Fungi</taxon>
        <taxon>Dikarya</taxon>
        <taxon>Ascomycota</taxon>
        <taxon>Pezizomycotina</taxon>
        <taxon>Leotiomycetes</taxon>
        <taxon>Helotiales</taxon>
        <taxon>Helotiales incertae sedis</taxon>
        <taxon>Amylocarpus</taxon>
    </lineage>
</organism>
<comment type="caution">
    <text evidence="1">The sequence shown here is derived from an EMBL/GenBank/DDBJ whole genome shotgun (WGS) entry which is preliminary data.</text>
</comment>
<gene>
    <name evidence="1" type="ORF">BJ875DRAFT_503817</name>
</gene>
<proteinExistence type="predicted"/>
<accession>A0A9P7YLD7</accession>
<dbReference type="OrthoDB" id="294295at2759"/>
<keyword evidence="2" id="KW-1185">Reference proteome</keyword>
<evidence type="ECO:0000313" key="1">
    <source>
        <dbReference type="EMBL" id="KAG9235809.1"/>
    </source>
</evidence>
<reference evidence="1" key="1">
    <citation type="journal article" date="2021" name="IMA Fungus">
        <title>Genomic characterization of three marine fungi, including Emericellopsis atlantica sp. nov. with signatures of a generalist lifestyle and marine biomass degradation.</title>
        <authorList>
            <person name="Hagestad O.C."/>
            <person name="Hou L."/>
            <person name="Andersen J.H."/>
            <person name="Hansen E.H."/>
            <person name="Altermark B."/>
            <person name="Li C."/>
            <person name="Kuhnert E."/>
            <person name="Cox R.J."/>
            <person name="Crous P.W."/>
            <person name="Spatafora J.W."/>
            <person name="Lail K."/>
            <person name="Amirebrahimi M."/>
            <person name="Lipzen A."/>
            <person name="Pangilinan J."/>
            <person name="Andreopoulos W."/>
            <person name="Hayes R.D."/>
            <person name="Ng V."/>
            <person name="Grigoriev I.V."/>
            <person name="Jackson S.A."/>
            <person name="Sutton T.D.S."/>
            <person name="Dobson A.D.W."/>
            <person name="Rama T."/>
        </authorList>
    </citation>
    <scope>NUCLEOTIDE SEQUENCE</scope>
    <source>
        <strain evidence="1">TRa018bII</strain>
    </source>
</reference>
<dbReference type="InterPro" id="IPR036291">
    <property type="entry name" value="NAD(P)-bd_dom_sf"/>
</dbReference>
<name>A0A9P7YLD7_9HELO</name>
<protein>
    <submittedName>
        <fullName evidence="1">Uncharacterized protein</fullName>
    </submittedName>
</protein>
<dbReference type="AlphaFoldDB" id="A0A9P7YLD7"/>
<sequence>MTKSANKLTNKKAIVVGGTSGTLLDADAIVTAISSNQSRVDEAMKKLNFNNVARIVGNVQEKVAFVGVLKNLAPVEHIVFSGVDKIIHCALEGLDIGGANHLCVYPSDSLIPKEESTTALKPGNRASIGRGLGAGVVTLAQGLPSDLAKDRKRIFEETMLPVGFVAMPNDITEAYLNLAKADYATGSSVESGEYTES</sequence>
<evidence type="ECO:0000313" key="2">
    <source>
        <dbReference type="Proteomes" id="UP000824998"/>
    </source>
</evidence>